<evidence type="ECO:0000313" key="3">
    <source>
        <dbReference type="Proteomes" id="UP000307702"/>
    </source>
</evidence>
<dbReference type="EMBL" id="SZVP01000002">
    <property type="protein sequence ID" value="TMM47047.1"/>
    <property type="molecule type" value="Genomic_DNA"/>
</dbReference>
<dbReference type="AlphaFoldDB" id="A0A8H2JMX6"/>
<dbReference type="InterPro" id="IPR036610">
    <property type="entry name" value="PEBP-like_sf"/>
</dbReference>
<reference evidence="2 3" key="1">
    <citation type="submission" date="2019-05" db="EMBL/GenBank/DDBJ databases">
        <title>Colwellia ponticola sp. nov., isolated from seawater.</title>
        <authorList>
            <person name="Yoon J.-H."/>
        </authorList>
    </citation>
    <scope>NUCLEOTIDE SEQUENCE [LARGE SCALE GENOMIC DNA]</scope>
    <source>
        <strain evidence="2 3">OISW-25</strain>
    </source>
</reference>
<keyword evidence="1" id="KW-0732">Signal</keyword>
<organism evidence="2 3">
    <name type="scientific">Colwellia ponticola</name>
    <dbReference type="NCBI Taxonomy" id="2304625"/>
    <lineage>
        <taxon>Bacteria</taxon>
        <taxon>Pseudomonadati</taxon>
        <taxon>Pseudomonadota</taxon>
        <taxon>Gammaproteobacteria</taxon>
        <taxon>Alteromonadales</taxon>
        <taxon>Colwelliaceae</taxon>
        <taxon>Colwellia</taxon>
    </lineage>
</organism>
<gene>
    <name evidence="2" type="ORF">FCS21_04615</name>
</gene>
<accession>A0A8H2JMX6</accession>
<feature type="signal peptide" evidence="1">
    <location>
        <begin position="1"/>
        <end position="21"/>
    </location>
</feature>
<dbReference type="Proteomes" id="UP000307702">
    <property type="component" value="Unassembled WGS sequence"/>
</dbReference>
<feature type="chain" id="PRO_5034179870" description="YbhB/YbcL family Raf kinase inhibitor-like protein" evidence="1">
    <location>
        <begin position="22"/>
        <end position="166"/>
    </location>
</feature>
<evidence type="ECO:0000256" key="1">
    <source>
        <dbReference type="SAM" id="SignalP"/>
    </source>
</evidence>
<sequence length="166" mass="18226">MKRKFIIVSLVTLLISSRAFAIDAQFSNAKWEGNHIPQGQQCLKFGGVNPSTPELLITNIPKNTNALSFEYSDRDYKKMDNGGHGIIRLALPTSTNKIVVPQVPGHSFELPDNFTMTSPHLSPAWDKAGAYMPPCSGGKGHAYYVTIKAMQDNKTIASTVLELGKY</sequence>
<dbReference type="RefSeq" id="WP_138620865.1">
    <property type="nucleotide sequence ID" value="NZ_SZVP01000002.1"/>
</dbReference>
<name>A0A8H2JMX6_9GAMM</name>
<evidence type="ECO:0000313" key="2">
    <source>
        <dbReference type="EMBL" id="TMM47047.1"/>
    </source>
</evidence>
<keyword evidence="3" id="KW-1185">Reference proteome</keyword>
<dbReference type="Gene3D" id="3.90.280.10">
    <property type="entry name" value="PEBP-like"/>
    <property type="match status" value="1"/>
</dbReference>
<comment type="caution">
    <text evidence="2">The sequence shown here is derived from an EMBL/GenBank/DDBJ whole genome shotgun (WGS) entry which is preliminary data.</text>
</comment>
<dbReference type="OrthoDB" id="5365502at2"/>
<evidence type="ECO:0008006" key="4">
    <source>
        <dbReference type="Google" id="ProtNLM"/>
    </source>
</evidence>
<protein>
    <recommendedName>
        <fullName evidence="4">YbhB/YbcL family Raf kinase inhibitor-like protein</fullName>
    </recommendedName>
</protein>
<proteinExistence type="predicted"/>